<evidence type="ECO:0000313" key="3">
    <source>
        <dbReference type="Proteomes" id="UP001250858"/>
    </source>
</evidence>
<proteinExistence type="predicted"/>
<dbReference type="Gene3D" id="2.130.10.130">
    <property type="entry name" value="Integrin alpha, N-terminal"/>
    <property type="match status" value="1"/>
</dbReference>
<reference evidence="2 3" key="1">
    <citation type="submission" date="2023-09" db="EMBL/GenBank/DDBJ databases">
        <title>Complete genome of Streptomyces roseicoloratus T14.</title>
        <authorList>
            <person name="Bashizi T."/>
            <person name="Kim M.-J."/>
            <person name="Lee G."/>
            <person name="Tagele S.B."/>
            <person name="Shin J.-H."/>
        </authorList>
    </citation>
    <scope>NUCLEOTIDE SEQUENCE [LARGE SCALE GENOMIC DNA]</scope>
    <source>
        <strain evidence="2 3">T14</strain>
    </source>
</reference>
<accession>A0ABY9RSC5</accession>
<dbReference type="InterPro" id="IPR028994">
    <property type="entry name" value="Integrin_alpha_N"/>
</dbReference>
<dbReference type="RefSeq" id="WP_309548332.1">
    <property type="nucleotide sequence ID" value="NZ_CP133762.1"/>
</dbReference>
<evidence type="ECO:0000256" key="1">
    <source>
        <dbReference type="SAM" id="MobiDB-lite"/>
    </source>
</evidence>
<feature type="region of interest" description="Disordered" evidence="1">
    <location>
        <begin position="31"/>
        <end position="51"/>
    </location>
</feature>
<feature type="compositionally biased region" description="Low complexity" evidence="1">
    <location>
        <begin position="278"/>
        <end position="287"/>
    </location>
</feature>
<sequence>MRTRTRLSLTLGLVLAALTAALLPWWQPGSTPPAEAGKRPVDAKPASTGPKDEATAMAEAVRTGKKVLVETATTATDMTWALPEGTFRTQAHALPQRAKNAAGHWAPIDNTLKRSAKAGRGLGIAPVNAAVPVRFASGNADGSRANRSYARAPQPGESVLAEAEFAGHTISFTWPGALPEPVLDGPRALYSEVLPGVDLLLVAREEGGFGQVLIVKTAEAAKNPALAKVRYGLRSATATFRDDPEHGRVVATDKAGKEVASLPTPFAWDSRGRDRELPAGTAPRTATGTPAEVLKLSGLSGIEPGATSAQLPVALEGDGTGTATIALDVAGTGLLSKKDVTYPVFVDPTLTPGTAAWALVVKNYPNSNYLNGTNYSGGTTEARVGHENDTNITARSFWRIGFNNNIKTATVTRAVFKVNNTHSWSCSGREFQFYRTGSISSGTTWNAQPSWSAQLKKWSFAHGYSSSCPDEYEAIDVKSTAQSAATGGWSSITFGLRATSETDTYTWRKFAAKSALMEYDYNRPPNEPTDGEINGFDCVVSATGPGQTLGKTNLVLKAKAVDPDNNLKGLRFKFWKKGDAVPAGTLVTNLSSGWASTTIASTTLVDKATYFWAVRAEDSGGLSSSYFPANTADNCAVTIDGSAPPPPSVASTEFKRATSDGATWATVKFGSTGSMTFTSPGAAKFRYGWEGVSYVDVPATNGSYTATGLKPLHAGPNWMHVFALDSVGNVSARTDYATYVPPRDAADGPMDVGGDGVPDLMIIDANGNFFSYPGTPGGELYAGLTGSYSIGADGKPVLAPKTPWWNGTKAALISHYQDVYPGDGSTDLFAVDPDGTFYLYPGDGYGTFNVDQRLKIRLPSNAPAPSTWVQMKAIGDITGDKLPDVAVRAGTAFWVLSGYTGASFQSATLMEGTAWARRDIVNLADINKDGTPDLLWRNLDAGSMYVRHGKPGSVAGSVDLNSLKVAANSLNGDVSYGSSWTEANVSTAIGIPDVNGDGVPDIWARFADTGNIKLYYPSTTNTNPPVKTVLSVNWNGIKSFG</sequence>
<feature type="region of interest" description="Disordered" evidence="1">
    <location>
        <begin position="268"/>
        <end position="287"/>
    </location>
</feature>
<name>A0ABY9RSC5_9ACTN</name>
<organism evidence="2 3">
    <name type="scientific">Streptomyces roseicoloratus</name>
    <dbReference type="NCBI Taxonomy" id="2508722"/>
    <lineage>
        <taxon>Bacteria</taxon>
        <taxon>Bacillati</taxon>
        <taxon>Actinomycetota</taxon>
        <taxon>Actinomycetes</taxon>
        <taxon>Kitasatosporales</taxon>
        <taxon>Streptomycetaceae</taxon>
        <taxon>Streptomyces</taxon>
    </lineage>
</organism>
<dbReference type="SUPFAM" id="SSF69318">
    <property type="entry name" value="Integrin alpha N-terminal domain"/>
    <property type="match status" value="1"/>
</dbReference>
<dbReference type="NCBIfam" id="NF033679">
    <property type="entry name" value="DNRLRE_dom"/>
    <property type="match status" value="1"/>
</dbReference>
<protein>
    <submittedName>
        <fullName evidence="2">DNRLRE domain-containing protein</fullName>
    </submittedName>
</protein>
<keyword evidence="3" id="KW-1185">Reference proteome</keyword>
<gene>
    <name evidence="2" type="ORF">RGF97_09685</name>
</gene>
<dbReference type="Proteomes" id="UP001250858">
    <property type="component" value="Chromosome"/>
</dbReference>
<evidence type="ECO:0000313" key="2">
    <source>
        <dbReference type="EMBL" id="WMX45071.1"/>
    </source>
</evidence>
<dbReference type="EMBL" id="CP133762">
    <property type="protein sequence ID" value="WMX45071.1"/>
    <property type="molecule type" value="Genomic_DNA"/>
</dbReference>